<feature type="domain" description="Peptide methionine sulphoxide reductase MsrA" evidence="5">
    <location>
        <begin position="8"/>
        <end position="96"/>
    </location>
</feature>
<dbReference type="EC" id="1.8.4.11" evidence="1"/>
<protein>
    <recommendedName>
        <fullName evidence="1">peptide-methionine (S)-S-oxide reductase</fullName>
        <ecNumber evidence="1">1.8.4.11</ecNumber>
    </recommendedName>
</protein>
<evidence type="ECO:0000256" key="4">
    <source>
        <dbReference type="ARBA" id="ARBA00048782"/>
    </source>
</evidence>
<dbReference type="Pfam" id="PF01625">
    <property type="entry name" value="PMSR"/>
    <property type="match status" value="1"/>
</dbReference>
<dbReference type="InterPro" id="IPR050162">
    <property type="entry name" value="MsrA_MetSO_reductase"/>
</dbReference>
<dbReference type="InterPro" id="IPR002569">
    <property type="entry name" value="Met_Sox_Rdtase_MsrA_dom"/>
</dbReference>
<sequence length="98" mass="11262">MLCRWLCGTQAFFNSIPRVIITEAGRVNGLPNYLDDSYDGYAECVKVQFNPKDITINDLMSYLFEIIDPYSLNQQGQDKGKKYRTGLYSDNVKHLEEA</sequence>
<dbReference type="GO" id="GO:0034599">
    <property type="term" value="P:cellular response to oxidative stress"/>
    <property type="evidence" value="ECO:0007669"/>
    <property type="project" value="TreeGrafter"/>
</dbReference>
<evidence type="ECO:0000256" key="2">
    <source>
        <dbReference type="ARBA" id="ARBA00023002"/>
    </source>
</evidence>
<evidence type="ECO:0000313" key="7">
    <source>
        <dbReference type="Proteomes" id="UP000255425"/>
    </source>
</evidence>
<evidence type="ECO:0000259" key="5">
    <source>
        <dbReference type="Pfam" id="PF01625"/>
    </source>
</evidence>
<dbReference type="Proteomes" id="UP000255425">
    <property type="component" value="Unassembled WGS sequence"/>
</dbReference>
<reference evidence="6 7" key="1">
    <citation type="submission" date="2018-06" db="EMBL/GenBank/DDBJ databases">
        <authorList>
            <consortium name="Pathogen Informatics"/>
            <person name="Doyle S."/>
        </authorList>
    </citation>
    <scope>NUCLEOTIDE SEQUENCE [LARGE SCALE GENOMIC DNA]</scope>
    <source>
        <strain evidence="6 7">NCTC11807</strain>
    </source>
</reference>
<proteinExistence type="predicted"/>
<comment type="catalytic activity">
    <reaction evidence="4">
        <text>[thioredoxin]-disulfide + L-methionine + H2O = L-methionine (S)-S-oxide + [thioredoxin]-dithiol</text>
        <dbReference type="Rhea" id="RHEA:19993"/>
        <dbReference type="Rhea" id="RHEA-COMP:10698"/>
        <dbReference type="Rhea" id="RHEA-COMP:10700"/>
        <dbReference type="ChEBI" id="CHEBI:15377"/>
        <dbReference type="ChEBI" id="CHEBI:29950"/>
        <dbReference type="ChEBI" id="CHEBI:50058"/>
        <dbReference type="ChEBI" id="CHEBI:57844"/>
        <dbReference type="ChEBI" id="CHEBI:58772"/>
        <dbReference type="EC" id="1.8.4.11"/>
    </reaction>
</comment>
<dbReference type="InterPro" id="IPR036509">
    <property type="entry name" value="Met_Sox_Rdtase_MsrA_sf"/>
</dbReference>
<comment type="catalytic activity">
    <reaction evidence="3">
        <text>L-methionyl-[protein] + [thioredoxin]-disulfide + H2O = L-methionyl-(S)-S-oxide-[protein] + [thioredoxin]-dithiol</text>
        <dbReference type="Rhea" id="RHEA:14217"/>
        <dbReference type="Rhea" id="RHEA-COMP:10698"/>
        <dbReference type="Rhea" id="RHEA-COMP:10700"/>
        <dbReference type="Rhea" id="RHEA-COMP:12313"/>
        <dbReference type="Rhea" id="RHEA-COMP:12315"/>
        <dbReference type="ChEBI" id="CHEBI:15377"/>
        <dbReference type="ChEBI" id="CHEBI:16044"/>
        <dbReference type="ChEBI" id="CHEBI:29950"/>
        <dbReference type="ChEBI" id="CHEBI:44120"/>
        <dbReference type="ChEBI" id="CHEBI:50058"/>
        <dbReference type="EC" id="1.8.4.11"/>
    </reaction>
</comment>
<dbReference type="Gene3D" id="3.30.1060.10">
    <property type="entry name" value="Peptide methionine sulphoxide reductase MsrA"/>
    <property type="match status" value="1"/>
</dbReference>
<accession>A0A380GZL7</accession>
<dbReference type="AlphaFoldDB" id="A0A380GZL7"/>
<dbReference type="GO" id="GO:0008113">
    <property type="term" value="F:peptide-methionine (S)-S-oxide reductase activity"/>
    <property type="evidence" value="ECO:0007669"/>
    <property type="project" value="UniProtKB-EC"/>
</dbReference>
<name>A0A380GZL7_9STAP</name>
<organism evidence="6 7">
    <name type="scientific">Staphylococcus saccharolyticus</name>
    <dbReference type="NCBI Taxonomy" id="33028"/>
    <lineage>
        <taxon>Bacteria</taxon>
        <taxon>Bacillati</taxon>
        <taxon>Bacillota</taxon>
        <taxon>Bacilli</taxon>
        <taxon>Bacillales</taxon>
        <taxon>Staphylococcaceae</taxon>
        <taxon>Staphylococcus</taxon>
    </lineage>
</organism>
<evidence type="ECO:0000256" key="3">
    <source>
        <dbReference type="ARBA" id="ARBA00047806"/>
    </source>
</evidence>
<dbReference type="GO" id="GO:0005737">
    <property type="term" value="C:cytoplasm"/>
    <property type="evidence" value="ECO:0007669"/>
    <property type="project" value="TreeGrafter"/>
</dbReference>
<keyword evidence="7" id="KW-1185">Reference proteome</keyword>
<dbReference type="SUPFAM" id="SSF55068">
    <property type="entry name" value="Peptide methionine sulfoxide reductase"/>
    <property type="match status" value="1"/>
</dbReference>
<evidence type="ECO:0000313" key="6">
    <source>
        <dbReference type="EMBL" id="SUM67737.1"/>
    </source>
</evidence>
<dbReference type="GO" id="GO:0033744">
    <property type="term" value="F:L-methionine:thioredoxin-disulfide S-oxidoreductase activity"/>
    <property type="evidence" value="ECO:0007669"/>
    <property type="project" value="RHEA"/>
</dbReference>
<gene>
    <name evidence="6" type="primary">msrAB</name>
    <name evidence="6" type="ORF">NCTC11807_00291</name>
</gene>
<dbReference type="PANTHER" id="PTHR42799">
    <property type="entry name" value="MITOCHONDRIAL PEPTIDE METHIONINE SULFOXIDE REDUCTASE"/>
    <property type="match status" value="1"/>
</dbReference>
<dbReference type="EMBL" id="UHDZ01000001">
    <property type="protein sequence ID" value="SUM67737.1"/>
    <property type="molecule type" value="Genomic_DNA"/>
</dbReference>
<evidence type="ECO:0000256" key="1">
    <source>
        <dbReference type="ARBA" id="ARBA00012502"/>
    </source>
</evidence>
<keyword evidence="2 6" id="KW-0560">Oxidoreductase</keyword>
<dbReference type="PANTHER" id="PTHR42799:SF2">
    <property type="entry name" value="MITOCHONDRIAL PEPTIDE METHIONINE SULFOXIDE REDUCTASE"/>
    <property type="match status" value="1"/>
</dbReference>